<reference evidence="3 4" key="1">
    <citation type="submission" date="2016-11" db="EMBL/GenBank/DDBJ databases">
        <authorList>
            <person name="Jaros S."/>
            <person name="Januszkiewicz K."/>
            <person name="Wedrychowicz H."/>
        </authorList>
    </citation>
    <scope>NUCLEOTIDE SEQUENCE [LARGE SCALE GENOMIC DNA]</scope>
    <source>
        <strain evidence="3 4">DSM 5091</strain>
    </source>
</reference>
<dbReference type="GO" id="GO:0016226">
    <property type="term" value="P:iron-sulfur cluster assembly"/>
    <property type="evidence" value="ECO:0007669"/>
    <property type="project" value="InterPro"/>
</dbReference>
<keyword evidence="2" id="KW-0067">ATP-binding</keyword>
<dbReference type="InterPro" id="IPR033756">
    <property type="entry name" value="YlxH/NBP35"/>
</dbReference>
<dbReference type="InterPro" id="IPR044304">
    <property type="entry name" value="NUBPL-like"/>
</dbReference>
<dbReference type="STRING" id="1122189.SAMN02745165_03595"/>
<dbReference type="GO" id="GO:0005524">
    <property type="term" value="F:ATP binding"/>
    <property type="evidence" value="ECO:0007669"/>
    <property type="project" value="UniProtKB-KW"/>
</dbReference>
<evidence type="ECO:0000313" key="3">
    <source>
        <dbReference type="EMBL" id="SHJ94315.1"/>
    </source>
</evidence>
<sequence length="121" mass="12989">MSSEKKGREPFEALRGSLVGLEKVQHVLAVASGKGGVGKTTLAVNIALALARLGQRVGLLDADVYGPSVPVMLDLDESPGRENNMIIPIRKFDLKIMSLGMIAKEGQAFIWRGPVVMTGFR</sequence>
<evidence type="ECO:0000256" key="1">
    <source>
        <dbReference type="ARBA" id="ARBA00022741"/>
    </source>
</evidence>
<organism evidence="3 4">
    <name type="scientific">Malonomonas rubra DSM 5091</name>
    <dbReference type="NCBI Taxonomy" id="1122189"/>
    <lineage>
        <taxon>Bacteria</taxon>
        <taxon>Pseudomonadati</taxon>
        <taxon>Thermodesulfobacteriota</taxon>
        <taxon>Desulfuromonadia</taxon>
        <taxon>Desulfuromonadales</taxon>
        <taxon>Geopsychrobacteraceae</taxon>
        <taxon>Malonomonas</taxon>
    </lineage>
</organism>
<dbReference type="Gene3D" id="3.40.50.300">
    <property type="entry name" value="P-loop containing nucleotide triphosphate hydrolases"/>
    <property type="match status" value="1"/>
</dbReference>
<dbReference type="Pfam" id="PF10609">
    <property type="entry name" value="ParA"/>
    <property type="match status" value="1"/>
</dbReference>
<dbReference type="AlphaFoldDB" id="A0A1M6NF08"/>
<keyword evidence="1" id="KW-0547">Nucleotide-binding</keyword>
<dbReference type="PANTHER" id="PTHR42961">
    <property type="entry name" value="IRON-SULFUR PROTEIN NUBPL"/>
    <property type="match status" value="1"/>
</dbReference>
<dbReference type="GO" id="GO:0051539">
    <property type="term" value="F:4 iron, 4 sulfur cluster binding"/>
    <property type="evidence" value="ECO:0007669"/>
    <property type="project" value="TreeGrafter"/>
</dbReference>
<dbReference type="EMBL" id="FQZT01000027">
    <property type="protein sequence ID" value="SHJ94315.1"/>
    <property type="molecule type" value="Genomic_DNA"/>
</dbReference>
<keyword evidence="4" id="KW-1185">Reference proteome</keyword>
<proteinExistence type="predicted"/>
<evidence type="ECO:0000313" key="4">
    <source>
        <dbReference type="Proteomes" id="UP000184171"/>
    </source>
</evidence>
<dbReference type="Proteomes" id="UP000184171">
    <property type="component" value="Unassembled WGS sequence"/>
</dbReference>
<protein>
    <submittedName>
        <fullName evidence="3">NUBPL iron-transfer P-loop NTPase</fullName>
    </submittedName>
</protein>
<evidence type="ECO:0000256" key="2">
    <source>
        <dbReference type="ARBA" id="ARBA00022840"/>
    </source>
</evidence>
<dbReference type="InterPro" id="IPR027417">
    <property type="entry name" value="P-loop_NTPase"/>
</dbReference>
<name>A0A1M6NF08_MALRU</name>
<dbReference type="PANTHER" id="PTHR42961:SF2">
    <property type="entry name" value="IRON-SULFUR PROTEIN NUBPL"/>
    <property type="match status" value="1"/>
</dbReference>
<gene>
    <name evidence="3" type="ORF">SAMN02745165_03595</name>
</gene>
<dbReference type="OrthoDB" id="9809679at2"/>
<accession>A0A1M6NF08</accession>
<dbReference type="RefSeq" id="WP_084092293.1">
    <property type="nucleotide sequence ID" value="NZ_FQZT01000027.1"/>
</dbReference>
<dbReference type="SUPFAM" id="SSF52540">
    <property type="entry name" value="P-loop containing nucleoside triphosphate hydrolases"/>
    <property type="match status" value="1"/>
</dbReference>